<dbReference type="SUPFAM" id="SSF51445">
    <property type="entry name" value="(Trans)glycosidases"/>
    <property type="match status" value="1"/>
</dbReference>
<evidence type="ECO:0000256" key="2">
    <source>
        <dbReference type="SAM" id="SignalP"/>
    </source>
</evidence>
<accession>A0A6A6XBW5</accession>
<reference evidence="3" key="1">
    <citation type="journal article" date="2020" name="Stud. Mycol.">
        <title>101 Dothideomycetes genomes: a test case for predicting lifestyles and emergence of pathogens.</title>
        <authorList>
            <person name="Haridas S."/>
            <person name="Albert R."/>
            <person name="Binder M."/>
            <person name="Bloem J."/>
            <person name="Labutti K."/>
            <person name="Salamov A."/>
            <person name="Andreopoulos B."/>
            <person name="Baker S."/>
            <person name="Barry K."/>
            <person name="Bills G."/>
            <person name="Bluhm B."/>
            <person name="Cannon C."/>
            <person name="Castanera R."/>
            <person name="Culley D."/>
            <person name="Daum C."/>
            <person name="Ezra D."/>
            <person name="Gonzalez J."/>
            <person name="Henrissat B."/>
            <person name="Kuo A."/>
            <person name="Liang C."/>
            <person name="Lipzen A."/>
            <person name="Lutzoni F."/>
            <person name="Magnuson J."/>
            <person name="Mondo S."/>
            <person name="Nolan M."/>
            <person name="Ohm R."/>
            <person name="Pangilinan J."/>
            <person name="Park H.-J."/>
            <person name="Ramirez L."/>
            <person name="Alfaro M."/>
            <person name="Sun H."/>
            <person name="Tritt A."/>
            <person name="Yoshinaga Y."/>
            <person name="Zwiers L.-H."/>
            <person name="Turgeon B."/>
            <person name="Goodwin S."/>
            <person name="Spatafora J."/>
            <person name="Crous P."/>
            <person name="Grigoriev I."/>
        </authorList>
    </citation>
    <scope>NUCLEOTIDE SEQUENCE</scope>
    <source>
        <strain evidence="3">CBS 109.77</strain>
    </source>
</reference>
<keyword evidence="4" id="KW-1185">Reference proteome</keyword>
<sequence length="634" mass="68980">MFFLNVLASFLSIASLTKYVAADLRITADHHSFGGVNYPSLQFLDPSYRDEVIRAIVKTKARVIRLFIRGDKDHLDPESEIGVFDRTLLDQFDDCLAAIHHISKGQIKVIIAPHDSHALRESNDVPCDAYCKHIDGAFLDFYSNLEIREKYKTRLSVFFNHYPSKNFNGAPWSTLNAVILGVDVQNEPWSGISPIVAGEPWLCDVATHLKEDVGLGESGIAVITGGISGPQSVDGTENFPDSAFDCPAVDVIGIHGYFSAEDEATAGTPWAKMFLPGNTLTSRALGKKLLLVEEWAYVRSKFGLNYKKADIWDQGNALNYRGIPWIYSYVTTRDEGTSARVNVLRESKYAIGALADVLNRAHTSRSNFDWGKHLPAPNALSNTSALTLNPFTLEQSACTFGCVGHLCDAADGCTPDLICKNSICQDPPTSQPGNIGAVCNSKQVCQEHLSCSAGTCQQCISRPSIQPRERGIKPKGPEETRAVPGSISEQCHVDTATRFQPDDALRSLPFCALPPPQTSPHRRGNPCHNAAQCDANEFCDWGFCKLCTVGCLGMTCKSNNKCKTGFCNAYGRCDYPGKPKIVSGPGARSGGRRGPGYNVGPKRQEGGPNKVRSEAMRVNIPTEGVRATGEAVKG</sequence>
<dbReference type="Gene3D" id="3.20.20.80">
    <property type="entry name" value="Glycosidases"/>
    <property type="match status" value="1"/>
</dbReference>
<feature type="region of interest" description="Disordered" evidence="1">
    <location>
        <begin position="584"/>
        <end position="615"/>
    </location>
</feature>
<dbReference type="AlphaFoldDB" id="A0A6A6XBW5"/>
<dbReference type="InterPro" id="IPR017853">
    <property type="entry name" value="GH"/>
</dbReference>
<keyword evidence="3" id="KW-0378">Hydrolase</keyword>
<keyword evidence="2" id="KW-0732">Signal</keyword>
<organism evidence="3 4">
    <name type="scientific">Melanomma pulvis-pyrius CBS 109.77</name>
    <dbReference type="NCBI Taxonomy" id="1314802"/>
    <lineage>
        <taxon>Eukaryota</taxon>
        <taxon>Fungi</taxon>
        <taxon>Dikarya</taxon>
        <taxon>Ascomycota</taxon>
        <taxon>Pezizomycotina</taxon>
        <taxon>Dothideomycetes</taxon>
        <taxon>Pleosporomycetidae</taxon>
        <taxon>Pleosporales</taxon>
        <taxon>Melanommataceae</taxon>
        <taxon>Melanomma</taxon>
    </lineage>
</organism>
<feature type="chain" id="PRO_5025609230" evidence="2">
    <location>
        <begin position="23"/>
        <end position="634"/>
    </location>
</feature>
<evidence type="ECO:0000313" key="3">
    <source>
        <dbReference type="EMBL" id="KAF2793936.1"/>
    </source>
</evidence>
<feature type="signal peptide" evidence="2">
    <location>
        <begin position="1"/>
        <end position="22"/>
    </location>
</feature>
<gene>
    <name evidence="3" type="ORF">K505DRAFT_276081</name>
</gene>
<dbReference type="GO" id="GO:0016787">
    <property type="term" value="F:hydrolase activity"/>
    <property type="evidence" value="ECO:0007669"/>
    <property type="project" value="UniProtKB-KW"/>
</dbReference>
<evidence type="ECO:0000313" key="4">
    <source>
        <dbReference type="Proteomes" id="UP000799757"/>
    </source>
</evidence>
<evidence type="ECO:0000256" key="1">
    <source>
        <dbReference type="SAM" id="MobiDB-lite"/>
    </source>
</evidence>
<dbReference type="Proteomes" id="UP000799757">
    <property type="component" value="Unassembled WGS sequence"/>
</dbReference>
<dbReference type="EMBL" id="MU001909">
    <property type="protein sequence ID" value="KAF2793936.1"/>
    <property type="molecule type" value="Genomic_DNA"/>
</dbReference>
<proteinExistence type="predicted"/>
<protein>
    <submittedName>
        <fullName evidence="3">Glycoside hydrolase family 5 protein</fullName>
    </submittedName>
</protein>
<name>A0A6A6XBW5_9PLEO</name>
<dbReference type="OrthoDB" id="428177at2759"/>